<keyword evidence="3" id="KW-1185">Reference proteome</keyword>
<protein>
    <submittedName>
        <fullName evidence="2">Uncharacterized protein</fullName>
    </submittedName>
</protein>
<evidence type="ECO:0000256" key="1">
    <source>
        <dbReference type="SAM" id="MobiDB-lite"/>
    </source>
</evidence>
<dbReference type="RefSeq" id="WP_280763543.1">
    <property type="nucleotide sequence ID" value="NZ_JARXVC010000020.1"/>
</dbReference>
<gene>
    <name evidence="2" type="ORF">M2280_005573</name>
</gene>
<dbReference type="Proteomes" id="UP001160334">
    <property type="component" value="Unassembled WGS sequence"/>
</dbReference>
<proteinExistence type="predicted"/>
<feature type="region of interest" description="Disordered" evidence="1">
    <location>
        <begin position="1"/>
        <end position="23"/>
    </location>
</feature>
<dbReference type="EMBL" id="JARXVC010000020">
    <property type="protein sequence ID" value="MDH6284315.1"/>
    <property type="molecule type" value="Genomic_DNA"/>
</dbReference>
<reference evidence="2 3" key="1">
    <citation type="submission" date="2023-04" db="EMBL/GenBank/DDBJ databases">
        <title>Forest soil microbial communities from Buena Vista Peninsula, Colon Province, Panama.</title>
        <authorList>
            <person name="Bouskill N."/>
        </authorList>
    </citation>
    <scope>NUCLEOTIDE SEQUENCE [LARGE SCALE GENOMIC DNA]</scope>
    <source>
        <strain evidence="2 3">CFH S0262</strain>
    </source>
</reference>
<sequence length="202" mass="22260">MQTVAQPAQPAGEQTVAQPTGAATAGRSKLTAFYDEDYRRWEVAKREFDSIPAWTFELTDDVHDWARGLMTRPSAQAHFNGETTMLLAEALDVSPRGNELERALFTRAIDDGVLIVPVPGFFTTAYATRDHTETTVGTGYGFIPDGFEELAVWGREAVPRSELAAIAKTGPDAVVAWMTAVIATFAEPRPHQRPHHHRPTKD</sequence>
<evidence type="ECO:0000313" key="3">
    <source>
        <dbReference type="Proteomes" id="UP001160334"/>
    </source>
</evidence>
<organism evidence="2 3">
    <name type="scientific">Prescottella agglutinans</name>
    <dbReference type="NCBI Taxonomy" id="1644129"/>
    <lineage>
        <taxon>Bacteria</taxon>
        <taxon>Bacillati</taxon>
        <taxon>Actinomycetota</taxon>
        <taxon>Actinomycetes</taxon>
        <taxon>Mycobacteriales</taxon>
        <taxon>Nocardiaceae</taxon>
        <taxon>Prescottella</taxon>
    </lineage>
</organism>
<evidence type="ECO:0000313" key="2">
    <source>
        <dbReference type="EMBL" id="MDH6284315.1"/>
    </source>
</evidence>
<comment type="caution">
    <text evidence="2">The sequence shown here is derived from an EMBL/GenBank/DDBJ whole genome shotgun (WGS) entry which is preliminary data.</text>
</comment>
<accession>A0ABT6MK83</accession>
<name>A0ABT6MK83_9NOCA</name>